<keyword evidence="4" id="KW-1185">Reference proteome</keyword>
<feature type="region of interest" description="Disordered" evidence="1">
    <location>
        <begin position="43"/>
        <end position="69"/>
    </location>
</feature>
<dbReference type="Gene3D" id="2.60.120.430">
    <property type="entry name" value="Galactose-binding lectin"/>
    <property type="match status" value="1"/>
</dbReference>
<gene>
    <name evidence="3" type="ORF">MFFC18_10050</name>
</gene>
<proteinExistence type="predicted"/>
<evidence type="ECO:0000256" key="1">
    <source>
        <dbReference type="SAM" id="MobiDB-lite"/>
    </source>
</evidence>
<keyword evidence="2" id="KW-0732">Signal</keyword>
<dbReference type="Proteomes" id="UP000322214">
    <property type="component" value="Chromosome"/>
</dbReference>
<feature type="chain" id="PRO_5022659422" description="SLA1 homology domain-containing protein" evidence="2">
    <location>
        <begin position="34"/>
        <end position="380"/>
    </location>
</feature>
<sequence length="380" mass="41015" precursor="true">MSVIRSVTARFAVTIALAIGAAFHFSIAPPACFACQGEEDVQPDADDATAGAAADDEEHAVSTESLKPDSPLVDPQFLRFEMWDGTVVSGIVSIPAIDVETEFGNLQIPIDRLVDFRPGLVSLPELRAKVEGLVEQLGDREFKTRESAHRELVAMGPMLAGMIPDLDDGGDAERKKHLVKIKEEVEGMLDEDDGEEGVGSQQGISHGDRIQTPDFAIVGKIVQKEFQVKSKIGDLRIMLGDVKRSDRGVIEKSQSLRKTVSVPGTTFFQKKPLSTKIRLSKGDKVTITATGIVQWTNWSQSASPDGLPNQGNWNGISNGALAARIGSDGTVISVGSDHSFRAEKSGVLYLGIAMPDNYVNNAGYRWTGKFKAKIKVEPAN</sequence>
<dbReference type="EMBL" id="CP042912">
    <property type="protein sequence ID" value="QEG21151.1"/>
    <property type="molecule type" value="Genomic_DNA"/>
</dbReference>
<name>A0A5B9PDP0_9BACT</name>
<dbReference type="RefSeq" id="WP_238381125.1">
    <property type="nucleotide sequence ID" value="NZ_LWSI01000002.1"/>
</dbReference>
<evidence type="ECO:0000313" key="4">
    <source>
        <dbReference type="Proteomes" id="UP000322214"/>
    </source>
</evidence>
<accession>A0A5B9PDP0</accession>
<feature type="signal peptide" evidence="2">
    <location>
        <begin position="1"/>
        <end position="33"/>
    </location>
</feature>
<organism evidence="3 4">
    <name type="scientific">Mariniblastus fucicola</name>
    <dbReference type="NCBI Taxonomy" id="980251"/>
    <lineage>
        <taxon>Bacteria</taxon>
        <taxon>Pseudomonadati</taxon>
        <taxon>Planctomycetota</taxon>
        <taxon>Planctomycetia</taxon>
        <taxon>Pirellulales</taxon>
        <taxon>Pirellulaceae</taxon>
        <taxon>Mariniblastus</taxon>
    </lineage>
</organism>
<evidence type="ECO:0000313" key="3">
    <source>
        <dbReference type="EMBL" id="QEG21151.1"/>
    </source>
</evidence>
<evidence type="ECO:0000256" key="2">
    <source>
        <dbReference type="SAM" id="SignalP"/>
    </source>
</evidence>
<dbReference type="KEGG" id="mff:MFFC18_10050"/>
<evidence type="ECO:0008006" key="5">
    <source>
        <dbReference type="Google" id="ProtNLM"/>
    </source>
</evidence>
<dbReference type="AlphaFoldDB" id="A0A5B9PDP0"/>
<reference evidence="3 4" key="1">
    <citation type="submission" date="2019-08" db="EMBL/GenBank/DDBJ databases">
        <title>Deep-cultivation of Planctomycetes and their phenomic and genomic characterization uncovers novel biology.</title>
        <authorList>
            <person name="Wiegand S."/>
            <person name="Jogler M."/>
            <person name="Boedeker C."/>
            <person name="Pinto D."/>
            <person name="Vollmers J."/>
            <person name="Rivas-Marin E."/>
            <person name="Kohn T."/>
            <person name="Peeters S.H."/>
            <person name="Heuer A."/>
            <person name="Rast P."/>
            <person name="Oberbeckmann S."/>
            <person name="Bunk B."/>
            <person name="Jeske O."/>
            <person name="Meyerdierks A."/>
            <person name="Storesund J.E."/>
            <person name="Kallscheuer N."/>
            <person name="Luecker S."/>
            <person name="Lage O.M."/>
            <person name="Pohl T."/>
            <person name="Merkel B.J."/>
            <person name="Hornburger P."/>
            <person name="Mueller R.-W."/>
            <person name="Bruemmer F."/>
            <person name="Labrenz M."/>
            <person name="Spormann A.M."/>
            <person name="Op den Camp H."/>
            <person name="Overmann J."/>
            <person name="Amann R."/>
            <person name="Jetten M.S.M."/>
            <person name="Mascher T."/>
            <person name="Medema M.H."/>
            <person name="Devos D.P."/>
            <person name="Kaster A.-K."/>
            <person name="Ovreas L."/>
            <person name="Rohde M."/>
            <person name="Galperin M.Y."/>
            <person name="Jogler C."/>
        </authorList>
    </citation>
    <scope>NUCLEOTIDE SEQUENCE [LARGE SCALE GENOMIC DNA]</scope>
    <source>
        <strain evidence="3 4">FC18</strain>
    </source>
</reference>
<protein>
    <recommendedName>
        <fullName evidence="5">SLA1 homology domain-containing protein</fullName>
    </recommendedName>
</protein>